<sequence>MAKMKNVSVISVEKPTWFPLKDETGAFPVYGTPITIGTAVSIKPDVTTETTPDYGDSVVQDQYVAFGGAEVTLETNGYQNEVLAEITGGKKLKGGVLRSADDIASDGAFAYRRRKSNGKYRYTIFYKGKFALTSDETSTLEGSSVSYTHPEWTGSFVDVPGLGYMYSVDEDDEGVDLEMIKNWFTEVMDPRKENTTAVTGVTLDQTELNLKVGQTATLTPTITPDNASNKKYQFRSESEAIGTVTPIQGKVTAVGEGTTEIVVTTEDGNFTAKCTLNVTTAD</sequence>
<organism evidence="3 4">
    <name type="scientific">Enterococcus faecalis</name>
    <name type="common">Streptococcus faecalis</name>
    <dbReference type="NCBI Taxonomy" id="1351"/>
    <lineage>
        <taxon>Bacteria</taxon>
        <taxon>Bacillati</taxon>
        <taxon>Bacillota</taxon>
        <taxon>Bacilli</taxon>
        <taxon>Lactobacillales</taxon>
        <taxon>Enterococcaceae</taxon>
        <taxon>Enterococcus</taxon>
    </lineage>
</organism>
<name>A0A1J6YRG1_ENTFL</name>
<comment type="caution">
    <text evidence="3">The sequence shown here is derived from an EMBL/GenBank/DDBJ whole genome shotgun (WGS) entry which is preliminary data.</text>
</comment>
<dbReference type="InterPro" id="IPR008964">
    <property type="entry name" value="Invasin/intimin_cell_adhesion"/>
</dbReference>
<dbReference type="EMBL" id="SEWT01000008">
    <property type="protein sequence ID" value="RYU31348.1"/>
    <property type="molecule type" value="Genomic_DNA"/>
</dbReference>
<dbReference type="InterPro" id="IPR003343">
    <property type="entry name" value="Big_2"/>
</dbReference>
<dbReference type="KEGG" id="ene:ENT_13530"/>
<accession>A0A1J6YRG1</accession>
<evidence type="ECO:0000313" key="5">
    <source>
        <dbReference type="Proteomes" id="UP000429730"/>
    </source>
</evidence>
<evidence type="ECO:0000313" key="3">
    <source>
        <dbReference type="EMBL" id="RYU31348.1"/>
    </source>
</evidence>
<dbReference type="EMBL" id="WVTJ01000040">
    <property type="protein sequence ID" value="MXS53867.1"/>
    <property type="molecule type" value="Genomic_DNA"/>
</dbReference>
<gene>
    <name evidence="3" type="ORF">EU507_12630</name>
    <name evidence="2" type="ORF">GTI81_14295</name>
</gene>
<dbReference type="RefSeq" id="WP_002384363.1">
    <property type="nucleotide sequence ID" value="NZ_AP026714.1"/>
</dbReference>
<proteinExistence type="predicted"/>
<evidence type="ECO:0000259" key="1">
    <source>
        <dbReference type="SMART" id="SM00635"/>
    </source>
</evidence>
<dbReference type="NCBIfam" id="TIGR01603">
    <property type="entry name" value="maj_tail_phi13"/>
    <property type="match status" value="1"/>
</dbReference>
<feature type="domain" description="BIG2" evidence="1">
    <location>
        <begin position="197"/>
        <end position="275"/>
    </location>
</feature>
<protein>
    <submittedName>
        <fullName evidence="3">Phage tail protein</fullName>
    </submittedName>
</protein>
<dbReference type="SMART" id="SM00635">
    <property type="entry name" value="BID_2"/>
    <property type="match status" value="1"/>
</dbReference>
<dbReference type="Pfam" id="PF02368">
    <property type="entry name" value="Big_2"/>
    <property type="match status" value="1"/>
</dbReference>
<reference evidence="3 4" key="1">
    <citation type="submission" date="2019-02" db="EMBL/GenBank/DDBJ databases">
        <title>From farm to fork: dissemination of Tn554::fexA-optrA in linezolid-resistant Enterococcus faecalis clones from chicken feces and meat in Tunisia.</title>
        <authorList>
            <person name="Tedim A.P."/>
            <person name="Elghaieb H."/>
            <person name="Abbassi M.S."/>
            <person name="Novais C."/>
            <person name="Hassen A."/>
            <person name="Peixe L."/>
            <person name="Freitas A.R."/>
        </authorList>
    </citation>
    <scope>NUCLEOTIDE SEQUENCE [LARGE SCALE GENOMIC DNA]</scope>
    <source>
        <strain evidence="3 4">728T</strain>
    </source>
</reference>
<evidence type="ECO:0000313" key="4">
    <source>
        <dbReference type="Proteomes" id="UP000292223"/>
    </source>
</evidence>
<evidence type="ECO:0000313" key="2">
    <source>
        <dbReference type="EMBL" id="MXS53867.1"/>
    </source>
</evidence>
<dbReference type="Proteomes" id="UP000429730">
    <property type="component" value="Unassembled WGS sequence"/>
</dbReference>
<dbReference type="InterPro" id="IPR006490">
    <property type="entry name" value="Maj_tail_phi13"/>
</dbReference>
<dbReference type="Gene3D" id="2.60.40.1080">
    <property type="match status" value="1"/>
</dbReference>
<dbReference type="Proteomes" id="UP000292223">
    <property type="component" value="Unassembled WGS sequence"/>
</dbReference>
<dbReference type="AlphaFoldDB" id="A0A1J6YRG1"/>
<dbReference type="SUPFAM" id="SSF49373">
    <property type="entry name" value="Invasin/intimin cell-adhesion fragments"/>
    <property type="match status" value="1"/>
</dbReference>
<reference evidence="2 5" key="2">
    <citation type="submission" date="2019-04" db="EMBL/GenBank/DDBJ databases">
        <title>Step-wise assembly of the neonatal virome modulated by breast feeding.</title>
        <authorList>
            <person name="Liang G."/>
            <person name="Bushman F."/>
        </authorList>
    </citation>
    <scope>NUCLEOTIDE SEQUENCE [LARGE SCALE GENOMIC DNA]</scope>
    <source>
        <strain evidence="2 5">E3754</strain>
    </source>
</reference>